<keyword evidence="3 6" id="KW-0812">Transmembrane</keyword>
<feature type="transmembrane region" description="Helical" evidence="6">
    <location>
        <begin position="43"/>
        <end position="64"/>
    </location>
</feature>
<gene>
    <name evidence="8" type="ORF">CAUJ_LOCUS7962</name>
</gene>
<reference evidence="8" key="1">
    <citation type="submission" date="2020-10" db="EMBL/GenBank/DDBJ databases">
        <authorList>
            <person name="Kikuchi T."/>
        </authorList>
    </citation>
    <scope>NUCLEOTIDE SEQUENCE</scope>
    <source>
        <strain evidence="8">NKZ352</strain>
    </source>
</reference>
<feature type="transmembrane region" description="Helical" evidence="6">
    <location>
        <begin position="309"/>
        <end position="329"/>
    </location>
</feature>
<dbReference type="OrthoDB" id="5789179at2759"/>
<comment type="similarity">
    <text evidence="2">Belongs to the nematode receptor-like protein srd family.</text>
</comment>
<feature type="transmembrane region" description="Helical" evidence="6">
    <location>
        <begin position="123"/>
        <end position="149"/>
    </location>
</feature>
<evidence type="ECO:0000256" key="2">
    <source>
        <dbReference type="ARBA" id="ARBA00009166"/>
    </source>
</evidence>
<dbReference type="Pfam" id="PF10317">
    <property type="entry name" value="7TM_GPCR_Srd"/>
    <property type="match status" value="1"/>
</dbReference>
<feature type="transmembrane region" description="Helical" evidence="6">
    <location>
        <begin position="219"/>
        <end position="245"/>
    </location>
</feature>
<evidence type="ECO:0000256" key="3">
    <source>
        <dbReference type="ARBA" id="ARBA00022692"/>
    </source>
</evidence>
<evidence type="ECO:0000256" key="6">
    <source>
        <dbReference type="SAM" id="Phobius"/>
    </source>
</evidence>
<evidence type="ECO:0000256" key="5">
    <source>
        <dbReference type="ARBA" id="ARBA00023136"/>
    </source>
</evidence>
<dbReference type="InterPro" id="IPR017452">
    <property type="entry name" value="GPCR_Rhodpsn_7TM"/>
</dbReference>
<feature type="transmembrane region" description="Helical" evidence="6">
    <location>
        <begin position="161"/>
        <end position="181"/>
    </location>
</feature>
<sequence>MHQTSLPWEQSVSNPTKEKTCGGRMEVVVDFDLVKKVDLATQIVAYTINPIGMLLNGVLIYVIVRGTPQEFKSYSILLFNFAVCDFCSCFSALLAIQKTVFSGFSLTYVFHGTCGRVSPFFCYFLHTFVCHCFAHSQWILMVSFIYRYCLLIKIVPKSTHVSLICFGFYLLTVAIMGPYLLVAGDSRVLRAEMTKAHPEYRFDDVKIWPDLVVSGNESILSPLTAVAIAYMCLSCVPVYTTVIIFRYKTLALLESNVLSMSEATKRIHRQLIKALTLQASIPCFWVAAASLYLLCLFGVIRGSVWIDNVIFRIMECMPTISPLISLYFITPYRRRVRSWIKRDKKTNPSSAARSYTAM</sequence>
<comment type="subcellular location">
    <subcellularLocation>
        <location evidence="1">Membrane</location>
        <topology evidence="1">Multi-pass membrane protein</topology>
    </subcellularLocation>
</comment>
<dbReference type="GO" id="GO:0016020">
    <property type="term" value="C:membrane"/>
    <property type="evidence" value="ECO:0007669"/>
    <property type="project" value="UniProtKB-SubCell"/>
</dbReference>
<keyword evidence="5 6" id="KW-0472">Membrane</keyword>
<evidence type="ECO:0000256" key="4">
    <source>
        <dbReference type="ARBA" id="ARBA00022989"/>
    </source>
</evidence>
<dbReference type="PROSITE" id="PS50262">
    <property type="entry name" value="G_PROTEIN_RECEP_F1_2"/>
    <property type="match status" value="1"/>
</dbReference>
<dbReference type="SUPFAM" id="SSF81321">
    <property type="entry name" value="Family A G protein-coupled receptor-like"/>
    <property type="match status" value="1"/>
</dbReference>
<dbReference type="EMBL" id="CAJGYM010000025">
    <property type="protein sequence ID" value="CAD6192043.1"/>
    <property type="molecule type" value="Genomic_DNA"/>
</dbReference>
<proteinExistence type="inferred from homology"/>
<evidence type="ECO:0000256" key="1">
    <source>
        <dbReference type="ARBA" id="ARBA00004141"/>
    </source>
</evidence>
<evidence type="ECO:0000259" key="7">
    <source>
        <dbReference type="PROSITE" id="PS50262"/>
    </source>
</evidence>
<dbReference type="Proteomes" id="UP000835052">
    <property type="component" value="Unassembled WGS sequence"/>
</dbReference>
<feature type="transmembrane region" description="Helical" evidence="6">
    <location>
        <begin position="76"/>
        <end position="96"/>
    </location>
</feature>
<dbReference type="PANTHER" id="PTHR22945">
    <property type="entry name" value="SERPENTINE RECEPTOR, CLASS D DELTA"/>
    <property type="match status" value="1"/>
</dbReference>
<dbReference type="PANTHER" id="PTHR22945:SF23">
    <property type="entry name" value="SERPENTINE RECEPTOR CLASS DELTA-1-RELATED"/>
    <property type="match status" value="1"/>
</dbReference>
<accession>A0A8S1H894</accession>
<dbReference type="Gene3D" id="1.20.1070.10">
    <property type="entry name" value="Rhodopsin 7-helix transmembrane proteins"/>
    <property type="match status" value="1"/>
</dbReference>
<evidence type="ECO:0000313" key="9">
    <source>
        <dbReference type="Proteomes" id="UP000835052"/>
    </source>
</evidence>
<name>A0A8S1H894_9PELO</name>
<organism evidence="8 9">
    <name type="scientific">Caenorhabditis auriculariae</name>
    <dbReference type="NCBI Taxonomy" id="2777116"/>
    <lineage>
        <taxon>Eukaryota</taxon>
        <taxon>Metazoa</taxon>
        <taxon>Ecdysozoa</taxon>
        <taxon>Nematoda</taxon>
        <taxon>Chromadorea</taxon>
        <taxon>Rhabditida</taxon>
        <taxon>Rhabditina</taxon>
        <taxon>Rhabditomorpha</taxon>
        <taxon>Rhabditoidea</taxon>
        <taxon>Rhabditidae</taxon>
        <taxon>Peloderinae</taxon>
        <taxon>Caenorhabditis</taxon>
    </lineage>
</organism>
<feature type="transmembrane region" description="Helical" evidence="6">
    <location>
        <begin position="275"/>
        <end position="303"/>
    </location>
</feature>
<dbReference type="InterPro" id="IPR050920">
    <property type="entry name" value="Nematode_rcpt-like_delta"/>
</dbReference>
<feature type="domain" description="G-protein coupled receptors family 1 profile" evidence="7">
    <location>
        <begin position="55"/>
        <end position="156"/>
    </location>
</feature>
<keyword evidence="4 6" id="KW-1133">Transmembrane helix</keyword>
<dbReference type="AlphaFoldDB" id="A0A8S1H894"/>
<protein>
    <recommendedName>
        <fullName evidence="7">G-protein coupled receptors family 1 profile domain-containing protein</fullName>
    </recommendedName>
</protein>
<evidence type="ECO:0000313" key="8">
    <source>
        <dbReference type="EMBL" id="CAD6192043.1"/>
    </source>
</evidence>
<keyword evidence="9" id="KW-1185">Reference proteome</keyword>
<dbReference type="InterPro" id="IPR019421">
    <property type="entry name" value="7TM_GPCR_serpentine_rcpt_Srd"/>
</dbReference>
<comment type="caution">
    <text evidence="8">The sequence shown here is derived from an EMBL/GenBank/DDBJ whole genome shotgun (WGS) entry which is preliminary data.</text>
</comment>